<dbReference type="EMBL" id="GBXM01007157">
    <property type="protein sequence ID" value="JAI01421.1"/>
    <property type="molecule type" value="Transcribed_RNA"/>
</dbReference>
<reference evidence="1" key="2">
    <citation type="journal article" date="2015" name="Fish Shellfish Immunol.">
        <title>Early steps in the European eel (Anguilla anguilla)-Vibrio vulnificus interaction in the gills: Role of the RtxA13 toxin.</title>
        <authorList>
            <person name="Callol A."/>
            <person name="Pajuelo D."/>
            <person name="Ebbesson L."/>
            <person name="Teles M."/>
            <person name="MacKenzie S."/>
            <person name="Amaro C."/>
        </authorList>
    </citation>
    <scope>NUCLEOTIDE SEQUENCE</scope>
</reference>
<sequence>MSPCPYTLLISCLAYPKQSSETHSYMYSTDYYCHSGLWACNDANCNTC</sequence>
<protein>
    <submittedName>
        <fullName evidence="1">Uncharacterized protein</fullName>
    </submittedName>
</protein>
<accession>A0A0E9XHV9</accession>
<evidence type="ECO:0000313" key="1">
    <source>
        <dbReference type="EMBL" id="JAI01421.1"/>
    </source>
</evidence>
<reference evidence="1" key="1">
    <citation type="submission" date="2014-11" db="EMBL/GenBank/DDBJ databases">
        <authorList>
            <person name="Amaro Gonzalez C."/>
        </authorList>
    </citation>
    <scope>NUCLEOTIDE SEQUENCE</scope>
</reference>
<name>A0A0E9XHV9_ANGAN</name>
<proteinExistence type="predicted"/>
<organism evidence="1">
    <name type="scientific">Anguilla anguilla</name>
    <name type="common">European freshwater eel</name>
    <name type="synonym">Muraena anguilla</name>
    <dbReference type="NCBI Taxonomy" id="7936"/>
    <lineage>
        <taxon>Eukaryota</taxon>
        <taxon>Metazoa</taxon>
        <taxon>Chordata</taxon>
        <taxon>Craniata</taxon>
        <taxon>Vertebrata</taxon>
        <taxon>Euteleostomi</taxon>
        <taxon>Actinopterygii</taxon>
        <taxon>Neopterygii</taxon>
        <taxon>Teleostei</taxon>
        <taxon>Anguilliformes</taxon>
        <taxon>Anguillidae</taxon>
        <taxon>Anguilla</taxon>
    </lineage>
</organism>
<dbReference type="AlphaFoldDB" id="A0A0E9XHV9"/>